<dbReference type="Gene3D" id="3.40.50.300">
    <property type="entry name" value="P-loop containing nucleotide triphosphate hydrolases"/>
    <property type="match status" value="1"/>
</dbReference>
<dbReference type="Proteomes" id="UP000320781">
    <property type="component" value="Unassembled WGS sequence"/>
</dbReference>
<keyword evidence="1" id="KW-0004">4Fe-4S</keyword>
<evidence type="ECO:0000313" key="6">
    <source>
        <dbReference type="EMBL" id="TES84330.1"/>
    </source>
</evidence>
<dbReference type="GO" id="GO:0005525">
    <property type="term" value="F:GTP binding"/>
    <property type="evidence" value="ECO:0007669"/>
    <property type="project" value="InterPro"/>
</dbReference>
<keyword evidence="3" id="KW-0408">Iron</keyword>
<dbReference type="SUPFAM" id="SSF52540">
    <property type="entry name" value="P-loop containing nucleoside triphosphate hydrolases"/>
    <property type="match status" value="1"/>
</dbReference>
<evidence type="ECO:0000256" key="3">
    <source>
        <dbReference type="ARBA" id="ARBA00023004"/>
    </source>
</evidence>
<name>A0A523QFY3_UNCAE</name>
<dbReference type="InterPro" id="IPR027417">
    <property type="entry name" value="P-loop_NTPase"/>
</dbReference>
<dbReference type="NCBIfam" id="TIGR00176">
    <property type="entry name" value="mobB"/>
    <property type="match status" value="1"/>
</dbReference>
<accession>A0A523QFY3</accession>
<dbReference type="EMBL" id="SOKU01000336">
    <property type="protein sequence ID" value="TES84330.1"/>
    <property type="molecule type" value="Genomic_DNA"/>
</dbReference>
<gene>
    <name evidence="6" type="primary">mobB</name>
    <name evidence="6" type="ORF">E3J95_06830</name>
</gene>
<dbReference type="Pfam" id="PF03205">
    <property type="entry name" value="MobB"/>
    <property type="match status" value="1"/>
</dbReference>
<dbReference type="InterPro" id="IPR007202">
    <property type="entry name" value="4Fe-4S_dom"/>
</dbReference>
<dbReference type="PANTHER" id="PTHR40072">
    <property type="entry name" value="MOLYBDOPTERIN-GUANINE DINUCLEOTIDE BIOSYNTHESIS ADAPTER PROTEIN-RELATED"/>
    <property type="match status" value="1"/>
</dbReference>
<protein>
    <submittedName>
        <fullName evidence="6">Molybdopterin-guanine dinucleotide biosynthesis protein B</fullName>
    </submittedName>
</protein>
<dbReference type="GO" id="GO:0006777">
    <property type="term" value="P:Mo-molybdopterin cofactor biosynthetic process"/>
    <property type="evidence" value="ECO:0007669"/>
    <property type="project" value="InterPro"/>
</dbReference>
<dbReference type="Gene3D" id="1.10.15.40">
    <property type="entry name" value="Electron transport complex subunit B, putative Fe-S cluster"/>
    <property type="match status" value="1"/>
</dbReference>
<evidence type="ECO:0000256" key="2">
    <source>
        <dbReference type="ARBA" id="ARBA00022723"/>
    </source>
</evidence>
<reference evidence="6 7" key="1">
    <citation type="submission" date="2019-03" db="EMBL/GenBank/DDBJ databases">
        <title>Metabolic potential of uncultured bacteria and archaea associated with petroleum seepage in deep-sea sediments.</title>
        <authorList>
            <person name="Dong X."/>
            <person name="Hubert C."/>
        </authorList>
    </citation>
    <scope>NUCLEOTIDE SEQUENCE [LARGE SCALE GENOMIC DNA]</scope>
    <source>
        <strain evidence="6">E44_bin92</strain>
    </source>
</reference>
<keyword evidence="4" id="KW-0411">Iron-sulfur</keyword>
<dbReference type="InterPro" id="IPR004435">
    <property type="entry name" value="MobB_dom"/>
</dbReference>
<comment type="caution">
    <text evidence="6">The sequence shown here is derived from an EMBL/GenBank/DDBJ whole genome shotgun (WGS) entry which is preliminary data.</text>
</comment>
<organism evidence="6 7">
    <name type="scientific">Aerophobetes bacterium</name>
    <dbReference type="NCBI Taxonomy" id="2030807"/>
    <lineage>
        <taxon>Bacteria</taxon>
        <taxon>Candidatus Aerophobota</taxon>
    </lineage>
</organism>
<evidence type="ECO:0000256" key="1">
    <source>
        <dbReference type="ARBA" id="ARBA00022485"/>
    </source>
</evidence>
<sequence length="239" mass="26527">MKAVGVIGYKGSGKTSLVVSLSQELKKRGYRVATVKHIHGEIDLPEANTAKHGGYTDQVAAISERESAVFFKGKKSLEDIMAYLEADFVLVEGFKTERTYPKVVCLREKDEPKDLFDGLQILVAMLSPKKTMPGVPVFRIAQDVERMTDIIEKIAFKLPNLNCGACGYETCYELAKKIVKGDKTDRHCPPLNPGTEVRLGGRTLPMNPFVDRIVHSTIKGLLSSLKGFRKGKIEIEIEE</sequence>
<keyword evidence="2" id="KW-0479">Metal-binding</keyword>
<dbReference type="InterPro" id="IPR052539">
    <property type="entry name" value="MGD_biosynthesis_adapter"/>
</dbReference>
<evidence type="ECO:0000259" key="5">
    <source>
        <dbReference type="PROSITE" id="PS51656"/>
    </source>
</evidence>
<evidence type="ECO:0000256" key="4">
    <source>
        <dbReference type="ARBA" id="ARBA00023014"/>
    </source>
</evidence>
<dbReference type="GO" id="GO:0051539">
    <property type="term" value="F:4 iron, 4 sulfur cluster binding"/>
    <property type="evidence" value="ECO:0007669"/>
    <property type="project" value="UniProtKB-KW"/>
</dbReference>
<feature type="domain" description="4Fe-4S" evidence="5">
    <location>
        <begin position="146"/>
        <end position="205"/>
    </location>
</feature>
<dbReference type="Pfam" id="PF04060">
    <property type="entry name" value="FeS"/>
    <property type="match status" value="1"/>
</dbReference>
<proteinExistence type="predicted"/>
<dbReference type="PROSITE" id="PS51656">
    <property type="entry name" value="4FE4S"/>
    <property type="match status" value="1"/>
</dbReference>
<evidence type="ECO:0000313" key="7">
    <source>
        <dbReference type="Proteomes" id="UP000320781"/>
    </source>
</evidence>
<dbReference type="GO" id="GO:0046872">
    <property type="term" value="F:metal ion binding"/>
    <property type="evidence" value="ECO:0007669"/>
    <property type="project" value="UniProtKB-KW"/>
</dbReference>
<dbReference type="PANTHER" id="PTHR40072:SF1">
    <property type="entry name" value="MOLYBDOPTERIN-GUANINE DINUCLEOTIDE BIOSYNTHESIS ADAPTER PROTEIN"/>
    <property type="match status" value="1"/>
</dbReference>
<dbReference type="AlphaFoldDB" id="A0A523QFY3"/>